<dbReference type="Proteomes" id="UP000823597">
    <property type="component" value="Unassembled WGS sequence"/>
</dbReference>
<dbReference type="Pfam" id="PF13149">
    <property type="entry name" value="Mfa_like_1"/>
    <property type="match status" value="1"/>
</dbReference>
<dbReference type="CDD" id="cd13120">
    <property type="entry name" value="BF2867_like_N"/>
    <property type="match status" value="1"/>
</dbReference>
<organism evidence="1 2">
    <name type="scientific">Candidatus Merdivivens pullistercoris</name>
    <dbReference type="NCBI Taxonomy" id="2840873"/>
    <lineage>
        <taxon>Bacteria</taxon>
        <taxon>Pseudomonadati</taxon>
        <taxon>Bacteroidota</taxon>
        <taxon>Bacteroidia</taxon>
        <taxon>Bacteroidales</taxon>
        <taxon>Muribaculaceae</taxon>
        <taxon>Muribaculaceae incertae sedis</taxon>
        <taxon>Candidatus Merdivivens</taxon>
    </lineage>
</organism>
<evidence type="ECO:0000313" key="2">
    <source>
        <dbReference type="Proteomes" id="UP000823597"/>
    </source>
</evidence>
<proteinExistence type="predicted"/>
<dbReference type="AlphaFoldDB" id="A0A9D9I4W2"/>
<dbReference type="EMBL" id="JADIME010000091">
    <property type="protein sequence ID" value="MBO8466026.1"/>
    <property type="molecule type" value="Genomic_DNA"/>
</dbReference>
<sequence>MMRNIYSLLIMIPAILVIAGCEKNGQESVLVPLTVSVSDDGFLSSDGAAVYPAEFSDGDAIGLFAVENGTVLEAVDNLRLTASSNGGSIVWSSSDSVMTFPENAVYYAYYPYQENFGASVDPSATTASEFFADFIAGWNLPDDQSNGFADYDLSVGTASPSSGRLDFEMSHAMGLVKISLPEKTYRFTNTDRQIPDYSLSGNVVFNDFKPWTDGNFYIYLIMPGNFSLSGSYGDTPWQQDGEAIADNCVTIDYGEPEVIEHLLQVGDFFLADGSLISKDAPASEVSSADVIGIVCQIDPDRIADGEKEALGGVAHAIVLATRVAGFLSADNLGYMRRFYTDYSIQNTDFEASYTRDEEEIGFPNIPMTSDLQELYTLADENLDGYRATHLIYTERADDFAKGYYPGFKAVYDFASEVGGPAEGVTTGWFMPSGGQYLDAIRNLCNVELDITGIVASGVANGSMAWEGQGALASAMNKAMEKVSNNNKILYSDYQNGVMIAATASDKYYRYIDIADGGWVDYICFFKYATSIVRPMLAF</sequence>
<comment type="caution">
    <text evidence="1">The sequence shown here is derived from an EMBL/GenBank/DDBJ whole genome shotgun (WGS) entry which is preliminary data.</text>
</comment>
<gene>
    <name evidence="1" type="ORF">IAB93_08570</name>
</gene>
<dbReference type="PROSITE" id="PS51257">
    <property type="entry name" value="PROKAR_LIPOPROTEIN"/>
    <property type="match status" value="1"/>
</dbReference>
<accession>A0A9D9I4W2</accession>
<dbReference type="Gene3D" id="2.60.40.3570">
    <property type="match status" value="1"/>
</dbReference>
<protein>
    <submittedName>
        <fullName evidence="1">Fimbrillin family protein</fullName>
    </submittedName>
</protein>
<evidence type="ECO:0000313" key="1">
    <source>
        <dbReference type="EMBL" id="MBO8466026.1"/>
    </source>
</evidence>
<reference evidence="1" key="2">
    <citation type="journal article" date="2021" name="PeerJ">
        <title>Extensive microbial diversity within the chicken gut microbiome revealed by metagenomics and culture.</title>
        <authorList>
            <person name="Gilroy R."/>
            <person name="Ravi A."/>
            <person name="Getino M."/>
            <person name="Pursley I."/>
            <person name="Horton D.L."/>
            <person name="Alikhan N.F."/>
            <person name="Baker D."/>
            <person name="Gharbi K."/>
            <person name="Hall N."/>
            <person name="Watson M."/>
            <person name="Adriaenssens E.M."/>
            <person name="Foster-Nyarko E."/>
            <person name="Jarju S."/>
            <person name="Secka A."/>
            <person name="Antonio M."/>
            <person name="Oren A."/>
            <person name="Chaudhuri R.R."/>
            <person name="La Ragione R."/>
            <person name="Hildebrand F."/>
            <person name="Pallen M.J."/>
        </authorList>
    </citation>
    <scope>NUCLEOTIDE SEQUENCE</scope>
    <source>
        <strain evidence="1">10037</strain>
    </source>
</reference>
<name>A0A9D9I4W2_9BACT</name>
<dbReference type="InterPro" id="IPR025049">
    <property type="entry name" value="Mfa-like_1"/>
</dbReference>
<reference evidence="1" key="1">
    <citation type="submission" date="2020-10" db="EMBL/GenBank/DDBJ databases">
        <authorList>
            <person name="Gilroy R."/>
        </authorList>
    </citation>
    <scope>NUCLEOTIDE SEQUENCE</scope>
    <source>
        <strain evidence="1">10037</strain>
    </source>
</reference>
<dbReference type="Gene3D" id="2.60.40.2620">
    <property type="entry name" value="Fimbrillin-like"/>
    <property type="match status" value="1"/>
</dbReference>
<dbReference type="InterPro" id="IPR042278">
    <property type="entry name" value="Mfa-like_1_N"/>
</dbReference>